<dbReference type="AlphaFoldDB" id="A0AAE8MP53"/>
<dbReference type="PANTHER" id="PTHR12765">
    <property type="entry name" value="RED PROTEIN IK FACTOR CYTOKINE IK"/>
    <property type="match status" value="1"/>
</dbReference>
<evidence type="ECO:0000313" key="6">
    <source>
        <dbReference type="Proteomes" id="UP001187682"/>
    </source>
</evidence>
<dbReference type="InterPro" id="IPR012916">
    <property type="entry name" value="RED_N"/>
</dbReference>
<evidence type="ECO:0000256" key="1">
    <source>
        <dbReference type="ARBA" id="ARBA00004123"/>
    </source>
</evidence>
<feature type="region of interest" description="Disordered" evidence="3">
    <location>
        <begin position="275"/>
        <end position="528"/>
    </location>
</feature>
<feature type="compositionally biased region" description="Basic residues" evidence="3">
    <location>
        <begin position="493"/>
        <end position="507"/>
    </location>
</feature>
<feature type="compositionally biased region" description="Polar residues" evidence="3">
    <location>
        <begin position="20"/>
        <end position="30"/>
    </location>
</feature>
<gene>
    <name evidence="5" type="ORF">DNG_00601</name>
</gene>
<feature type="domain" description="RED-like N-terminal" evidence="4">
    <location>
        <begin position="81"/>
        <end position="180"/>
    </location>
</feature>
<proteinExistence type="predicted"/>
<feature type="compositionally biased region" description="Basic and acidic residues" evidence="3">
    <location>
        <begin position="515"/>
        <end position="528"/>
    </location>
</feature>
<feature type="compositionally biased region" description="Acidic residues" evidence="3">
    <location>
        <begin position="320"/>
        <end position="337"/>
    </location>
</feature>
<comment type="caution">
    <text evidence="5">The sequence shown here is derived from an EMBL/GenBank/DDBJ whole genome shotgun (WGS) entry which is preliminary data.</text>
</comment>
<protein>
    <recommendedName>
        <fullName evidence="4">RED-like N-terminal domain-containing protein</fullName>
    </recommendedName>
</protein>
<evidence type="ECO:0000256" key="2">
    <source>
        <dbReference type="ARBA" id="ARBA00023242"/>
    </source>
</evidence>
<dbReference type="InterPro" id="IPR039896">
    <property type="entry name" value="Red-like"/>
</dbReference>
<feature type="compositionally biased region" description="Basic and acidic residues" evidence="3">
    <location>
        <begin position="359"/>
        <end position="374"/>
    </location>
</feature>
<dbReference type="Pfam" id="PF07808">
    <property type="entry name" value="RED_N"/>
    <property type="match status" value="1"/>
</dbReference>
<dbReference type="Proteomes" id="UP001187682">
    <property type="component" value="Unassembled WGS sequence"/>
</dbReference>
<sequence length="528" mass="58241">MNNEQFRNLFTAKAPDGTGKPSTASRSGVSGTLGARQRASIPMTPRSSGLNINNEFARQIAERNRAANPQKRLRMSAPKGVKLADGYIDRAKTRQEEEDDNEKTSMIKALEELLEKGEIDKPTFEKLHGEIAGGDLSTTHMVKGLDFKLLERIRRGENVYGKPETQPDDGKDTKEDAAVDDELDKVLSQEFAAVGKEKREKKGLLSTVATAPGKKRTRDQILADLKAARLAAAKQKEEELGGKFKKIGATQKPGTRIERDSKGREVLIIVDEDGHVKRKIRKTRPGEVDENPKDELPMPDRNAKPLGMEVPEAYRKKEEPEEDDDVDIFDGVGDDYDPLAGLGSDGDSDSDSEVEAEGGGERAGVKETTKKDESTTDVQKPSAPRNYFQGSKTGLMSQEEVKAPSLSDPSIQAALKKAAALKPVAPGADEDEDGEQRAARERRKRLLETVDRDADDIDMGFGMSRNEDEEDFDERKIKLSKWGEDDDEERGRSKGGQKRKRGPKKRKGDGNNADDVMRVLEQRKAAGS</sequence>
<feature type="region of interest" description="Disordered" evidence="3">
    <location>
        <begin position="1"/>
        <end position="51"/>
    </location>
</feature>
<keyword evidence="6" id="KW-1185">Reference proteome</keyword>
<organism evidence="5 6">
    <name type="scientific">Cephalotrichum gorgonifer</name>
    <dbReference type="NCBI Taxonomy" id="2041049"/>
    <lineage>
        <taxon>Eukaryota</taxon>
        <taxon>Fungi</taxon>
        <taxon>Dikarya</taxon>
        <taxon>Ascomycota</taxon>
        <taxon>Pezizomycotina</taxon>
        <taxon>Sordariomycetes</taxon>
        <taxon>Hypocreomycetidae</taxon>
        <taxon>Microascales</taxon>
        <taxon>Microascaceae</taxon>
        <taxon>Cephalotrichum</taxon>
    </lineage>
</organism>
<reference evidence="5" key="1">
    <citation type="submission" date="2018-03" db="EMBL/GenBank/DDBJ databases">
        <authorList>
            <person name="Guldener U."/>
        </authorList>
    </citation>
    <scope>NUCLEOTIDE SEQUENCE</scope>
</reference>
<feature type="compositionally biased region" description="Basic and acidic residues" evidence="3">
    <location>
        <begin position="473"/>
        <end position="483"/>
    </location>
</feature>
<comment type="subcellular location">
    <subcellularLocation>
        <location evidence="1">Nucleus</location>
    </subcellularLocation>
</comment>
<accession>A0AAE8MP53</accession>
<keyword evidence="2" id="KW-0539">Nucleus</keyword>
<feature type="compositionally biased region" description="Basic and acidic residues" evidence="3">
    <location>
        <begin position="284"/>
        <end position="303"/>
    </location>
</feature>
<name>A0AAE8MP53_9PEZI</name>
<feature type="region of interest" description="Disordered" evidence="3">
    <location>
        <begin position="156"/>
        <end position="176"/>
    </location>
</feature>
<feature type="compositionally biased region" description="Acidic residues" evidence="3">
    <location>
        <begin position="346"/>
        <end position="358"/>
    </location>
</feature>
<evidence type="ECO:0000256" key="3">
    <source>
        <dbReference type="SAM" id="MobiDB-lite"/>
    </source>
</evidence>
<evidence type="ECO:0000259" key="4">
    <source>
        <dbReference type="Pfam" id="PF07808"/>
    </source>
</evidence>
<evidence type="ECO:0000313" key="5">
    <source>
        <dbReference type="EMBL" id="SPN97085.1"/>
    </source>
</evidence>
<dbReference type="GO" id="GO:0005634">
    <property type="term" value="C:nucleus"/>
    <property type="evidence" value="ECO:0007669"/>
    <property type="project" value="UniProtKB-SubCell"/>
</dbReference>
<dbReference type="EMBL" id="ONZQ02000001">
    <property type="protein sequence ID" value="SPN97085.1"/>
    <property type="molecule type" value="Genomic_DNA"/>
</dbReference>
<feature type="region of interest" description="Disordered" evidence="3">
    <location>
        <begin position="65"/>
        <end position="104"/>
    </location>
</feature>
<feature type="compositionally biased region" description="Low complexity" evidence="3">
    <location>
        <begin position="413"/>
        <end position="422"/>
    </location>
</feature>